<dbReference type="InterPro" id="IPR044861">
    <property type="entry name" value="IPNS-like_FE2OG_OXY"/>
</dbReference>
<dbReference type="PROSITE" id="PS51471">
    <property type="entry name" value="FE2OG_OXY"/>
    <property type="match status" value="1"/>
</dbReference>
<keyword evidence="3 5" id="KW-0560">Oxidoreductase</keyword>
<dbReference type="Pfam" id="PF03171">
    <property type="entry name" value="2OG-FeII_Oxy"/>
    <property type="match status" value="1"/>
</dbReference>
<evidence type="ECO:0000256" key="1">
    <source>
        <dbReference type="ARBA" id="ARBA00008056"/>
    </source>
</evidence>
<gene>
    <name evidence="8" type="primary">LDOX_0</name>
    <name evidence="8" type="ORF">g.24778</name>
</gene>
<proteinExistence type="inferred from homology"/>
<accession>A0A1D1ZHE2</accession>
<evidence type="ECO:0000313" key="8">
    <source>
        <dbReference type="EMBL" id="JAT66416.1"/>
    </source>
</evidence>
<dbReference type="PANTHER" id="PTHR47991">
    <property type="entry name" value="OXOGLUTARATE/IRON-DEPENDENT DIOXYGENASE"/>
    <property type="match status" value="1"/>
</dbReference>
<sequence length="374" mass="41907">WYSVFASRLLRLSRSRSPLSTAMEPAVEQPQRVQNLAEAGLRHLPSDYIQPPESRPAAHPGHSLDSGDGLPVVDLFCFDPGRRDDVRGEIQRACKEWGAFQVVNHGVTHQLLDDMIAAGRRFFRCPKEEKQRYSCDPRSAASEGYGSRMLSKGDGVLDWRDYFDHHTLPLSRRDPRRWPDLGNYREVLVAYSNSMMMLAQKLLYLISESLGLPPLYIEAMIGEVYQNITVSYYPACPQPELALGLQSHSDMGAITLLIQDDVGGLEVFKDGLWVPLIPLSNAIIVILADQTEIISNGEYRSAVHRAIVNPGRPRLSVATFYDPSKDTKISPAPELVTECSPVQYHEVLYGDYVSSWYGKGPGGKRNIDALLIHR</sequence>
<dbReference type="GO" id="GO:0051213">
    <property type="term" value="F:dioxygenase activity"/>
    <property type="evidence" value="ECO:0007669"/>
    <property type="project" value="UniProtKB-KW"/>
</dbReference>
<dbReference type="AlphaFoldDB" id="A0A1D1ZHE2"/>
<dbReference type="InterPro" id="IPR050295">
    <property type="entry name" value="Plant_2OG-oxidoreductases"/>
</dbReference>
<dbReference type="InterPro" id="IPR026992">
    <property type="entry name" value="DIOX_N"/>
</dbReference>
<feature type="domain" description="Fe2OG dioxygenase" evidence="7">
    <location>
        <begin position="223"/>
        <end position="323"/>
    </location>
</feature>
<comment type="similarity">
    <text evidence="1 5">Belongs to the iron/ascorbate-dependent oxidoreductase family.</text>
</comment>
<evidence type="ECO:0000256" key="6">
    <source>
        <dbReference type="SAM" id="MobiDB-lite"/>
    </source>
</evidence>
<protein>
    <submittedName>
        <fullName evidence="8">Leucoanthocyanidin dioxygenase</fullName>
    </submittedName>
</protein>
<dbReference type="Gene3D" id="2.60.120.330">
    <property type="entry name" value="B-lactam Antibiotic, Isopenicillin N Synthase, Chain"/>
    <property type="match status" value="1"/>
</dbReference>
<evidence type="ECO:0000256" key="2">
    <source>
        <dbReference type="ARBA" id="ARBA00022723"/>
    </source>
</evidence>
<keyword evidence="8" id="KW-0223">Dioxygenase</keyword>
<dbReference type="InterPro" id="IPR027443">
    <property type="entry name" value="IPNS-like_sf"/>
</dbReference>
<dbReference type="EMBL" id="GDJX01001520">
    <property type="protein sequence ID" value="JAT66416.1"/>
    <property type="molecule type" value="Transcribed_RNA"/>
</dbReference>
<keyword evidence="2 5" id="KW-0479">Metal-binding</keyword>
<dbReference type="GO" id="GO:0046872">
    <property type="term" value="F:metal ion binding"/>
    <property type="evidence" value="ECO:0007669"/>
    <property type="project" value="UniProtKB-KW"/>
</dbReference>
<dbReference type="InterPro" id="IPR005123">
    <property type="entry name" value="Oxoglu/Fe-dep_dioxygenase_dom"/>
</dbReference>
<evidence type="ECO:0000256" key="5">
    <source>
        <dbReference type="RuleBase" id="RU003682"/>
    </source>
</evidence>
<evidence type="ECO:0000256" key="3">
    <source>
        <dbReference type="ARBA" id="ARBA00023002"/>
    </source>
</evidence>
<dbReference type="Pfam" id="PF14226">
    <property type="entry name" value="DIOX_N"/>
    <property type="match status" value="1"/>
</dbReference>
<name>A0A1D1ZHE2_9ARAE</name>
<organism evidence="8">
    <name type="scientific">Anthurium amnicola</name>
    <dbReference type="NCBI Taxonomy" id="1678845"/>
    <lineage>
        <taxon>Eukaryota</taxon>
        <taxon>Viridiplantae</taxon>
        <taxon>Streptophyta</taxon>
        <taxon>Embryophyta</taxon>
        <taxon>Tracheophyta</taxon>
        <taxon>Spermatophyta</taxon>
        <taxon>Magnoliopsida</taxon>
        <taxon>Liliopsida</taxon>
        <taxon>Araceae</taxon>
        <taxon>Pothoideae</taxon>
        <taxon>Potheae</taxon>
        <taxon>Anthurium</taxon>
    </lineage>
</organism>
<evidence type="ECO:0000256" key="4">
    <source>
        <dbReference type="ARBA" id="ARBA00023004"/>
    </source>
</evidence>
<feature type="non-terminal residue" evidence="8">
    <location>
        <position position="1"/>
    </location>
</feature>
<reference evidence="8" key="1">
    <citation type="submission" date="2015-07" db="EMBL/GenBank/DDBJ databases">
        <title>Transcriptome Assembly of Anthurium amnicola.</title>
        <authorList>
            <person name="Suzuki J."/>
        </authorList>
    </citation>
    <scope>NUCLEOTIDE SEQUENCE</scope>
</reference>
<dbReference type="SUPFAM" id="SSF51197">
    <property type="entry name" value="Clavaminate synthase-like"/>
    <property type="match status" value="1"/>
</dbReference>
<evidence type="ECO:0000259" key="7">
    <source>
        <dbReference type="PROSITE" id="PS51471"/>
    </source>
</evidence>
<keyword evidence="4 5" id="KW-0408">Iron</keyword>
<feature type="region of interest" description="Disordered" evidence="6">
    <location>
        <begin position="46"/>
        <end position="66"/>
    </location>
</feature>